<sequence>MAMAQGTRLRLGLCSFKHPFLWNISPSIASTTTTTAGAIQTCLCLPWLFRLLHSNALNPLPHRSPAFHGVRYMQRQLPFQRLFCSEATGDKEKMKKKPMANEDSVTMRINEKFADKFPVFSDHCIFKVPKQLRSVNEEAYEPQLIAIGPYHHGKDHLLAMEDHKIRYLQSLLQRSAQKDVSRYVQTIRNLEKRARKSYAEPLSFEHDEFVEMMLIDGCFIIEFIHKMVEFDVQDPIMGSGHMHVRLMLDLLLLENQLPFFILWELLRTSNVISNPEINFTRLILKAYKHYLSGPGCDMSPVYTSAEMMQIKSILGLIHDNWQPSLERTEVYKKMRETKKPSSTRCATELKEAGIKFKSVEGRNLFDIKFEKGKIEIPKIEITDITECVLRNLIAYEQLTSFTSPKYFTDYMIFMDSLINSKKDVELLCRKGIIDNWKGDDETIAIIFNKLGEHVFCESALYADIVNNVNDHCKKRRNLWMAKLKHHYFQCPWSSMSVVAAIILLLLTLIETGYSVLSYYK</sequence>
<accession>A0A2C9W9U9</accession>
<dbReference type="AlphaFoldDB" id="A0A2C9W9U9"/>
<dbReference type="Proteomes" id="UP000091857">
    <property type="component" value="Chromosome 3"/>
</dbReference>
<dbReference type="InterPro" id="IPR004158">
    <property type="entry name" value="DUF247_pln"/>
</dbReference>
<keyword evidence="1" id="KW-0472">Membrane</keyword>
<organism evidence="2 3">
    <name type="scientific">Manihot esculenta</name>
    <name type="common">Cassava</name>
    <name type="synonym">Jatropha manihot</name>
    <dbReference type="NCBI Taxonomy" id="3983"/>
    <lineage>
        <taxon>Eukaryota</taxon>
        <taxon>Viridiplantae</taxon>
        <taxon>Streptophyta</taxon>
        <taxon>Embryophyta</taxon>
        <taxon>Tracheophyta</taxon>
        <taxon>Spermatophyta</taxon>
        <taxon>Magnoliopsida</taxon>
        <taxon>eudicotyledons</taxon>
        <taxon>Gunneridae</taxon>
        <taxon>Pentapetalae</taxon>
        <taxon>rosids</taxon>
        <taxon>fabids</taxon>
        <taxon>Malpighiales</taxon>
        <taxon>Euphorbiaceae</taxon>
        <taxon>Crotonoideae</taxon>
        <taxon>Manihoteae</taxon>
        <taxon>Manihot</taxon>
    </lineage>
</organism>
<dbReference type="Gramene" id="Manes.03G152100.1.v8.1">
    <property type="protein sequence ID" value="Manes.03G152100.1.v8.1.CDS"/>
    <property type="gene ID" value="Manes.03G152100.v8.1"/>
</dbReference>
<keyword evidence="1" id="KW-0812">Transmembrane</keyword>
<keyword evidence="1" id="KW-1133">Transmembrane helix</keyword>
<reference evidence="3" key="1">
    <citation type="journal article" date="2016" name="Nat. Biotechnol.">
        <title>Sequencing wild and cultivated cassava and related species reveals extensive interspecific hybridization and genetic diversity.</title>
        <authorList>
            <person name="Bredeson J.V."/>
            <person name="Lyons J.B."/>
            <person name="Prochnik S.E."/>
            <person name="Wu G.A."/>
            <person name="Ha C.M."/>
            <person name="Edsinger-Gonzales E."/>
            <person name="Grimwood J."/>
            <person name="Schmutz J."/>
            <person name="Rabbi I.Y."/>
            <person name="Egesi C."/>
            <person name="Nauluvula P."/>
            <person name="Lebot V."/>
            <person name="Ndunguru J."/>
            <person name="Mkamilo G."/>
            <person name="Bart R.S."/>
            <person name="Setter T.L."/>
            <person name="Gleadow R.M."/>
            <person name="Kulakow P."/>
            <person name="Ferguson M.E."/>
            <person name="Rounsley S."/>
            <person name="Rokhsar D.S."/>
        </authorList>
    </citation>
    <scope>NUCLEOTIDE SEQUENCE [LARGE SCALE GENOMIC DNA]</scope>
    <source>
        <strain evidence="3">cv. AM560-2</strain>
    </source>
</reference>
<keyword evidence="3" id="KW-1185">Reference proteome</keyword>
<dbReference type="STRING" id="3983.A0A2C9W9U9"/>
<feature type="transmembrane region" description="Helical" evidence="1">
    <location>
        <begin position="492"/>
        <end position="516"/>
    </location>
</feature>
<name>A0A2C9W9U9_MANES</name>
<dbReference type="PANTHER" id="PTHR31170:SF17">
    <property type="match status" value="1"/>
</dbReference>
<dbReference type="EMBL" id="CM004389">
    <property type="protein sequence ID" value="OAY55413.1"/>
    <property type="molecule type" value="Genomic_DNA"/>
</dbReference>
<evidence type="ECO:0000313" key="2">
    <source>
        <dbReference type="EMBL" id="OAY55413.1"/>
    </source>
</evidence>
<evidence type="ECO:0000256" key="1">
    <source>
        <dbReference type="SAM" id="Phobius"/>
    </source>
</evidence>
<proteinExistence type="predicted"/>
<dbReference type="OrthoDB" id="672127at2759"/>
<gene>
    <name evidence="2" type="ORF">MANES_03G152100v8</name>
</gene>
<protein>
    <submittedName>
        <fullName evidence="2">Uncharacterized protein</fullName>
    </submittedName>
</protein>
<dbReference type="PANTHER" id="PTHR31170">
    <property type="entry name" value="BNAC04G53230D PROTEIN"/>
    <property type="match status" value="1"/>
</dbReference>
<evidence type="ECO:0000313" key="3">
    <source>
        <dbReference type="Proteomes" id="UP000091857"/>
    </source>
</evidence>
<comment type="caution">
    <text evidence="2">The sequence shown here is derived from an EMBL/GenBank/DDBJ whole genome shotgun (WGS) entry which is preliminary data.</text>
</comment>
<dbReference type="Pfam" id="PF03140">
    <property type="entry name" value="DUF247"/>
    <property type="match status" value="1"/>
</dbReference>